<dbReference type="RefSeq" id="WP_012508675.1">
    <property type="nucleotide sequence ID" value="NC_011060.1"/>
</dbReference>
<dbReference type="InterPro" id="IPR000330">
    <property type="entry name" value="SNF2_N"/>
</dbReference>
<name>B4SCJ0_PELPB</name>
<dbReference type="Pfam" id="PF00176">
    <property type="entry name" value="SNF2-rel_dom"/>
    <property type="match status" value="1"/>
</dbReference>
<evidence type="ECO:0000256" key="3">
    <source>
        <dbReference type="ARBA" id="ARBA00022806"/>
    </source>
</evidence>
<evidence type="ECO:0000313" key="9">
    <source>
        <dbReference type="Proteomes" id="UP000002724"/>
    </source>
</evidence>
<dbReference type="SMART" id="SM00487">
    <property type="entry name" value="DEXDc"/>
    <property type="match status" value="1"/>
</dbReference>
<dbReference type="SMART" id="SM00490">
    <property type="entry name" value="HELICc"/>
    <property type="match status" value="1"/>
</dbReference>
<evidence type="ECO:0000256" key="4">
    <source>
        <dbReference type="ARBA" id="ARBA00022840"/>
    </source>
</evidence>
<dbReference type="AlphaFoldDB" id="B4SCJ0"/>
<feature type="coiled-coil region" evidence="5">
    <location>
        <begin position="876"/>
        <end position="933"/>
    </location>
</feature>
<dbReference type="eggNOG" id="COG0553">
    <property type="taxonomic scope" value="Bacteria"/>
</dbReference>
<evidence type="ECO:0000259" key="7">
    <source>
        <dbReference type="PROSITE" id="PS51194"/>
    </source>
</evidence>
<dbReference type="InterPro" id="IPR001650">
    <property type="entry name" value="Helicase_C-like"/>
</dbReference>
<dbReference type="InterPro" id="IPR014001">
    <property type="entry name" value="Helicase_ATP-bd"/>
</dbReference>
<dbReference type="HOGENOM" id="CLU_006041_0_0_10"/>
<dbReference type="Pfam" id="PF00271">
    <property type="entry name" value="Helicase_C"/>
    <property type="match status" value="1"/>
</dbReference>
<feature type="domain" description="Helicase C-terminal" evidence="7">
    <location>
        <begin position="411"/>
        <end position="643"/>
    </location>
</feature>
<dbReference type="InterPro" id="IPR038718">
    <property type="entry name" value="SNF2-like_sf"/>
</dbReference>
<evidence type="ECO:0000313" key="8">
    <source>
        <dbReference type="EMBL" id="ACF44195.1"/>
    </source>
</evidence>
<dbReference type="PANTHER" id="PTHR45766:SF6">
    <property type="entry name" value="SWI_SNF-RELATED MATRIX-ASSOCIATED ACTIN-DEPENDENT REGULATOR OF CHROMATIN SUBFAMILY A-LIKE PROTEIN 1"/>
    <property type="match status" value="1"/>
</dbReference>
<feature type="domain" description="Helicase ATP-binding" evidence="6">
    <location>
        <begin position="48"/>
        <end position="214"/>
    </location>
</feature>
<proteinExistence type="predicted"/>
<dbReference type="GO" id="GO:0005524">
    <property type="term" value="F:ATP binding"/>
    <property type="evidence" value="ECO:0007669"/>
    <property type="project" value="UniProtKB-KW"/>
</dbReference>
<dbReference type="CDD" id="cd18011">
    <property type="entry name" value="DEXDc_RapA"/>
    <property type="match status" value="1"/>
</dbReference>
<gene>
    <name evidence="8" type="ordered locus">Ppha_1983</name>
</gene>
<dbReference type="InterPro" id="IPR049730">
    <property type="entry name" value="SNF2/RAD54-like_C"/>
</dbReference>
<dbReference type="GO" id="GO:0004386">
    <property type="term" value="F:helicase activity"/>
    <property type="evidence" value="ECO:0007669"/>
    <property type="project" value="UniProtKB-KW"/>
</dbReference>
<accession>B4SCJ0</accession>
<dbReference type="EMBL" id="CP001110">
    <property type="protein sequence ID" value="ACF44195.1"/>
    <property type="molecule type" value="Genomic_DNA"/>
</dbReference>
<dbReference type="InterPro" id="IPR027417">
    <property type="entry name" value="P-loop_NTPase"/>
</dbReference>
<dbReference type="PANTHER" id="PTHR45766">
    <property type="entry name" value="DNA ANNEALING HELICASE AND ENDONUCLEASE ZRANB3 FAMILY MEMBER"/>
    <property type="match status" value="1"/>
</dbReference>
<sequence>MNTEYHAKYIAWELTRRHSSADLCKLTASLQDAQVDLNPHQIDAALFAFKSPLSKGAILADEVGLGKTIEAGIILSQLWAERKRKLLVICPASLRKQWNQELADKFYLPSVILESKSFNAEKKKGNRNPFECQEIVICSFQFARAREDLLGFVQWDLVIIDEAHRLRNVYKSSNRIGQSIKNSLSACKKVLLTATPLQNSILELYGMVSIIDDYAFGDLKSFKSRYSRILEDGNFNELKERLKPLCKRTLRRQVLEYVKYTNRLAIVQEYYPYKEEQELYDLVSNYLIKPDLYALPVSQRKLMTLILRKLLASSTFAIQGTLEGLAAKLDALLDRQAPNSDNETISLDFETFDELREEWQENGEPPLDEAEEPLTQEERKAVLAERNELREFARLARIIQKNSKGDKLVTALSGGFRKLQELGAPEKAIIFTESTRTQLYLKKNLELQGVGGKIVLFNGSNNDPESRKIYKAWIEQHKGTDRVSGSPTADMRQALVDYFRHEATIMIATEAAAEGINLQFCSLVVNYDMPWNPQRIEQRIGRCHRYGQRFDVVVVNFLNMANEADNRVFQLLDQKFRLFSGVFGASDEVLGSIEGGVDFEKRIAAIYQECRRSEEIQEAFDRLQEELEHNIEERFENTRQNLLENFDEEVHQKLRFSLETGRHYLNQYEQWLWQITRYFLRDCAAFDQSDNAFRLHSNPFPGEQIHPGPYLLLRTAANRKKSEIEVEDDTNIYRVGHPLARRIIETCKKQPLEPRELLFDYSGTPKQITLLEPFVGKSGWLQLRCLTISSFETEDFLLHTGFTETGELLDHDLCRKFFSLDATVGKTLVLPEEVGERFTIMNKEAAEVILKENNTRNAQFFDDEYEKLDKWAEDMKLSLEREIKDLDAEIRLRKAEARKLSDLESKVKERRNVKELEKQRDEKRRHLFEAQDQIEGKKDLLLEDVEARMKQQVSQNILFSIRWELQ</sequence>
<evidence type="ECO:0000259" key="6">
    <source>
        <dbReference type="PROSITE" id="PS51192"/>
    </source>
</evidence>
<dbReference type="STRING" id="324925.Ppha_1983"/>
<dbReference type="SUPFAM" id="SSF52540">
    <property type="entry name" value="P-loop containing nucleoside triphosphate hydrolases"/>
    <property type="match status" value="2"/>
</dbReference>
<evidence type="ECO:0000256" key="2">
    <source>
        <dbReference type="ARBA" id="ARBA00022801"/>
    </source>
</evidence>
<reference evidence="8 9" key="1">
    <citation type="submission" date="2008-06" db="EMBL/GenBank/DDBJ databases">
        <title>Complete sequence of Pelodictyon phaeoclathratiforme BU-1.</title>
        <authorList>
            <consortium name="US DOE Joint Genome Institute"/>
            <person name="Lucas S."/>
            <person name="Copeland A."/>
            <person name="Lapidus A."/>
            <person name="Glavina del Rio T."/>
            <person name="Dalin E."/>
            <person name="Tice H."/>
            <person name="Bruce D."/>
            <person name="Goodwin L."/>
            <person name="Pitluck S."/>
            <person name="Schmutz J."/>
            <person name="Larimer F."/>
            <person name="Land M."/>
            <person name="Hauser L."/>
            <person name="Kyrpides N."/>
            <person name="Mikhailova N."/>
            <person name="Liu Z."/>
            <person name="Li T."/>
            <person name="Zhao F."/>
            <person name="Overmann J."/>
            <person name="Bryant D.A."/>
            <person name="Richardson P."/>
        </authorList>
    </citation>
    <scope>NUCLEOTIDE SEQUENCE [LARGE SCALE GENOMIC DNA]</scope>
    <source>
        <strain evidence="9">DSM 5477 / BU-1</strain>
    </source>
</reference>
<dbReference type="OrthoDB" id="9760715at2"/>
<dbReference type="PROSITE" id="PS51194">
    <property type="entry name" value="HELICASE_CTER"/>
    <property type="match status" value="1"/>
</dbReference>
<protein>
    <submittedName>
        <fullName evidence="8">SNF2-related protein</fullName>
    </submittedName>
</protein>
<dbReference type="CDD" id="cd18793">
    <property type="entry name" value="SF2_C_SNF"/>
    <property type="match status" value="1"/>
</dbReference>
<dbReference type="Gene3D" id="3.40.50.300">
    <property type="entry name" value="P-loop containing nucleotide triphosphate hydrolases"/>
    <property type="match status" value="1"/>
</dbReference>
<keyword evidence="3" id="KW-0347">Helicase</keyword>
<evidence type="ECO:0000256" key="5">
    <source>
        <dbReference type="SAM" id="Coils"/>
    </source>
</evidence>
<dbReference type="PROSITE" id="PS51192">
    <property type="entry name" value="HELICASE_ATP_BIND_1"/>
    <property type="match status" value="1"/>
</dbReference>
<dbReference type="Gene3D" id="3.40.50.10810">
    <property type="entry name" value="Tandem AAA-ATPase domain"/>
    <property type="match status" value="1"/>
</dbReference>
<keyword evidence="1" id="KW-0547">Nucleotide-binding</keyword>
<dbReference type="Proteomes" id="UP000002724">
    <property type="component" value="Chromosome"/>
</dbReference>
<keyword evidence="9" id="KW-1185">Reference proteome</keyword>
<keyword evidence="5" id="KW-0175">Coiled coil</keyword>
<keyword evidence="2" id="KW-0378">Hydrolase</keyword>
<dbReference type="GO" id="GO:0016787">
    <property type="term" value="F:hydrolase activity"/>
    <property type="evidence" value="ECO:0007669"/>
    <property type="project" value="UniProtKB-KW"/>
</dbReference>
<dbReference type="InterPro" id="IPR057342">
    <property type="entry name" value="DEXDc_RapA"/>
</dbReference>
<evidence type="ECO:0000256" key="1">
    <source>
        <dbReference type="ARBA" id="ARBA00022741"/>
    </source>
</evidence>
<organism evidence="8 9">
    <name type="scientific">Pelodictyon phaeoclathratiforme (strain DSM 5477 / BU-1)</name>
    <dbReference type="NCBI Taxonomy" id="324925"/>
    <lineage>
        <taxon>Bacteria</taxon>
        <taxon>Pseudomonadati</taxon>
        <taxon>Chlorobiota</taxon>
        <taxon>Chlorobiia</taxon>
        <taxon>Chlorobiales</taxon>
        <taxon>Chlorobiaceae</taxon>
        <taxon>Chlorobium/Pelodictyon group</taxon>
        <taxon>Pelodictyon</taxon>
    </lineage>
</organism>
<dbReference type="KEGG" id="pph:Ppha_1983"/>
<keyword evidence="4" id="KW-0067">ATP-binding</keyword>